<dbReference type="OrthoDB" id="63332at2"/>
<dbReference type="InterPro" id="IPR001647">
    <property type="entry name" value="HTH_TetR"/>
</dbReference>
<keyword evidence="1 2" id="KW-0238">DNA-binding</keyword>
<evidence type="ECO:0000259" key="3">
    <source>
        <dbReference type="PROSITE" id="PS50977"/>
    </source>
</evidence>
<feature type="domain" description="HTH tetR-type" evidence="3">
    <location>
        <begin position="12"/>
        <end position="72"/>
    </location>
</feature>
<proteinExistence type="predicted"/>
<dbReference type="GO" id="GO:0003677">
    <property type="term" value="F:DNA binding"/>
    <property type="evidence" value="ECO:0007669"/>
    <property type="project" value="UniProtKB-UniRule"/>
</dbReference>
<dbReference type="RefSeq" id="WP_103919615.1">
    <property type="nucleotide sequence ID" value="NZ_FMSV02000376.1"/>
</dbReference>
<dbReference type="Pfam" id="PF00440">
    <property type="entry name" value="TetR_N"/>
    <property type="match status" value="1"/>
</dbReference>
<evidence type="ECO:0000313" key="5">
    <source>
        <dbReference type="Proteomes" id="UP000236724"/>
    </source>
</evidence>
<evidence type="ECO:0000313" key="4">
    <source>
        <dbReference type="EMBL" id="SEH05728.1"/>
    </source>
</evidence>
<evidence type="ECO:0000256" key="1">
    <source>
        <dbReference type="ARBA" id="ARBA00023125"/>
    </source>
</evidence>
<name>A0A1H6F6D5_9GAMM</name>
<dbReference type="Gene3D" id="1.10.357.10">
    <property type="entry name" value="Tetracycline Repressor, domain 2"/>
    <property type="match status" value="1"/>
</dbReference>
<dbReference type="PRINTS" id="PR00455">
    <property type="entry name" value="HTHTETR"/>
</dbReference>
<dbReference type="Proteomes" id="UP000236724">
    <property type="component" value="Unassembled WGS sequence"/>
</dbReference>
<gene>
    <name evidence="4" type="ORF">MBHS_01583</name>
</gene>
<dbReference type="SUPFAM" id="SSF46689">
    <property type="entry name" value="Homeodomain-like"/>
    <property type="match status" value="1"/>
</dbReference>
<dbReference type="InterPro" id="IPR050624">
    <property type="entry name" value="HTH-type_Tx_Regulator"/>
</dbReference>
<dbReference type="PANTHER" id="PTHR43479:SF11">
    <property type="entry name" value="ACREF_ENVCD OPERON REPRESSOR-RELATED"/>
    <property type="match status" value="1"/>
</dbReference>
<evidence type="ECO:0000256" key="2">
    <source>
        <dbReference type="PROSITE-ProRule" id="PRU00335"/>
    </source>
</evidence>
<sequence>MKTLSRKERNFLEREQELIDLALDIMHEEGFVGLTMDKLTARSDFSKGTIYNHFSCKEDVLSAIGICCLNDLNSLFSRAMAFKGNPRERLIAMHVAYMLNARLKSDQFMCVLSCKTSTVKEKSSEKRQLISTEKETQLISLLNDLVREAEQVGDLDVLKSRSIEAVTFSHWATSFGTIALMMHAEESQIVKKLDVEEALLYNICVMLDGLGWKPLSSEWDYLDTIERIHNEVFAQEMEQLNHQ</sequence>
<accession>A0A1H6F6D5</accession>
<keyword evidence="5" id="KW-1185">Reference proteome</keyword>
<organism evidence="4 5">
    <name type="scientific">Candidatus Venteria ishoeyi</name>
    <dbReference type="NCBI Taxonomy" id="1899563"/>
    <lineage>
        <taxon>Bacteria</taxon>
        <taxon>Pseudomonadati</taxon>
        <taxon>Pseudomonadota</taxon>
        <taxon>Gammaproteobacteria</taxon>
        <taxon>Thiotrichales</taxon>
        <taxon>Thiotrichaceae</taxon>
        <taxon>Venteria</taxon>
    </lineage>
</organism>
<reference evidence="4 5" key="1">
    <citation type="submission" date="2016-10" db="EMBL/GenBank/DDBJ databases">
        <authorList>
            <person name="de Groot N.N."/>
        </authorList>
    </citation>
    <scope>NUCLEOTIDE SEQUENCE [LARGE SCALE GENOMIC DNA]</scope>
    <source>
        <strain evidence="4">MBHS1</strain>
    </source>
</reference>
<dbReference type="PROSITE" id="PS50977">
    <property type="entry name" value="HTH_TETR_2"/>
    <property type="match status" value="1"/>
</dbReference>
<dbReference type="AlphaFoldDB" id="A0A1H6F6D5"/>
<dbReference type="PANTHER" id="PTHR43479">
    <property type="entry name" value="ACREF/ENVCD OPERON REPRESSOR-RELATED"/>
    <property type="match status" value="1"/>
</dbReference>
<feature type="DNA-binding region" description="H-T-H motif" evidence="2">
    <location>
        <begin position="35"/>
        <end position="54"/>
    </location>
</feature>
<dbReference type="InterPro" id="IPR009057">
    <property type="entry name" value="Homeodomain-like_sf"/>
</dbReference>
<protein>
    <submittedName>
        <fullName evidence="4">Transcriptional regulator BetI</fullName>
    </submittedName>
</protein>
<dbReference type="EMBL" id="FMSV02000376">
    <property type="protein sequence ID" value="SEH05728.1"/>
    <property type="molecule type" value="Genomic_DNA"/>
</dbReference>